<gene>
    <name evidence="1" type="ORF">ACJMK2_014220</name>
</gene>
<keyword evidence="2" id="KW-1185">Reference proteome</keyword>
<dbReference type="AlphaFoldDB" id="A0ABD3V2X6"/>
<evidence type="ECO:0000313" key="1">
    <source>
        <dbReference type="EMBL" id="KAL3854988.1"/>
    </source>
</evidence>
<dbReference type="Proteomes" id="UP001634394">
    <property type="component" value="Unassembled WGS sequence"/>
</dbReference>
<name>A0ABD3V2X6_SINWO</name>
<organism evidence="1 2">
    <name type="scientific">Sinanodonta woodiana</name>
    <name type="common">Chinese pond mussel</name>
    <name type="synonym">Anodonta woodiana</name>
    <dbReference type="NCBI Taxonomy" id="1069815"/>
    <lineage>
        <taxon>Eukaryota</taxon>
        <taxon>Metazoa</taxon>
        <taxon>Spiralia</taxon>
        <taxon>Lophotrochozoa</taxon>
        <taxon>Mollusca</taxon>
        <taxon>Bivalvia</taxon>
        <taxon>Autobranchia</taxon>
        <taxon>Heteroconchia</taxon>
        <taxon>Palaeoheterodonta</taxon>
        <taxon>Unionida</taxon>
        <taxon>Unionoidea</taxon>
        <taxon>Unionidae</taxon>
        <taxon>Unioninae</taxon>
        <taxon>Sinanodonta</taxon>
    </lineage>
</organism>
<reference evidence="1 2" key="1">
    <citation type="submission" date="2024-11" db="EMBL/GenBank/DDBJ databases">
        <title>Chromosome-level genome assembly of the freshwater bivalve Anodonta woodiana.</title>
        <authorList>
            <person name="Chen X."/>
        </authorList>
    </citation>
    <scope>NUCLEOTIDE SEQUENCE [LARGE SCALE GENOMIC DNA]</scope>
    <source>
        <strain evidence="1">MN2024</strain>
        <tissue evidence="1">Gills</tissue>
    </source>
</reference>
<sequence>MDQSRGNASFEDYGNNSQAVRVEGSIPILQYETFKDLKQFVKDELNVISANIMEELKRMRKDNVLLGEIIQSKDDTIKRLESCIIKSRESKLRL</sequence>
<protein>
    <submittedName>
        <fullName evidence="1">Uncharacterized protein</fullName>
    </submittedName>
</protein>
<evidence type="ECO:0000313" key="2">
    <source>
        <dbReference type="Proteomes" id="UP001634394"/>
    </source>
</evidence>
<proteinExistence type="predicted"/>
<dbReference type="EMBL" id="JBJQND010000014">
    <property type="protein sequence ID" value="KAL3854988.1"/>
    <property type="molecule type" value="Genomic_DNA"/>
</dbReference>
<accession>A0ABD3V2X6</accession>
<comment type="caution">
    <text evidence="1">The sequence shown here is derived from an EMBL/GenBank/DDBJ whole genome shotgun (WGS) entry which is preliminary data.</text>
</comment>